<evidence type="ECO:0000256" key="1">
    <source>
        <dbReference type="ARBA" id="ARBA00022490"/>
    </source>
</evidence>
<keyword evidence="2" id="KW-0533">Nickel</keyword>
<organism evidence="6 7">
    <name type="scientific">Halorientalis pallida</name>
    <dbReference type="NCBI Taxonomy" id="2479928"/>
    <lineage>
        <taxon>Archaea</taxon>
        <taxon>Methanobacteriati</taxon>
        <taxon>Methanobacteriota</taxon>
        <taxon>Stenosarchaea group</taxon>
        <taxon>Halobacteria</taxon>
        <taxon>Halobacteriales</taxon>
        <taxon>Haloarculaceae</taxon>
        <taxon>Halorientalis</taxon>
    </lineage>
</organism>
<dbReference type="InterPro" id="IPR004029">
    <property type="entry name" value="UreE_N"/>
</dbReference>
<dbReference type="Pfam" id="PF02814">
    <property type="entry name" value="UreE_N"/>
    <property type="match status" value="1"/>
</dbReference>
<dbReference type="Gene3D" id="2.60.260.20">
    <property type="entry name" value="Urease metallochaperone UreE, N-terminal domain"/>
    <property type="match status" value="1"/>
</dbReference>
<dbReference type="InterPro" id="IPR012406">
    <property type="entry name" value="UreE"/>
</dbReference>
<sequence length="222" mass="23842">MLVTDSVLGNVDDDADLRAAVETRPADEVERVVLDERERRRSRIRTATDAGTEIGVVVEDERGLEPGDVLVNDDERVVLVEFADREALVVAFTDGDAAAMARAAELGHAVGNRHRDLAVRDGEVLIALDTDGDRTVETVEAMVPPDTEMWRERVDPTLFDDAGTADHDHRHGGGGHAHDHGDDHTHSHDDTGHSHGQGSHGHAPGTGVRTLDEPSAGEEGDG</sequence>
<dbReference type="InterPro" id="IPR036118">
    <property type="entry name" value="UreE_N_sf"/>
</dbReference>
<accession>A0A498KZW9</accession>
<dbReference type="SUPFAM" id="SSF69287">
    <property type="entry name" value="Urease metallochaperone UreE, N-terminal domain"/>
    <property type="match status" value="1"/>
</dbReference>
<protein>
    <submittedName>
        <fullName evidence="6">Urease accessory protein UreE</fullName>
    </submittedName>
</protein>
<evidence type="ECO:0000256" key="3">
    <source>
        <dbReference type="ARBA" id="ARBA00023186"/>
    </source>
</evidence>
<feature type="domain" description="UreE urease accessory N-terminal" evidence="5">
    <location>
        <begin position="10"/>
        <end position="78"/>
    </location>
</feature>
<gene>
    <name evidence="6" type="ORF">EAF64_02765</name>
</gene>
<comment type="caution">
    <text evidence="6">The sequence shown here is derived from an EMBL/GenBank/DDBJ whole genome shotgun (WGS) entry which is preliminary data.</text>
</comment>
<keyword evidence="7" id="KW-1185">Reference proteome</keyword>
<dbReference type="HAMAP" id="MF_00822">
    <property type="entry name" value="UreE"/>
    <property type="match status" value="1"/>
</dbReference>
<dbReference type="RefSeq" id="WP_129067431.1">
    <property type="nucleotide sequence ID" value="NZ_RDFA01000001.1"/>
</dbReference>
<keyword evidence="3" id="KW-0143">Chaperone</keyword>
<evidence type="ECO:0000256" key="4">
    <source>
        <dbReference type="SAM" id="MobiDB-lite"/>
    </source>
</evidence>
<dbReference type="SMART" id="SM00988">
    <property type="entry name" value="UreE_N"/>
    <property type="match status" value="1"/>
</dbReference>
<dbReference type="OrthoDB" id="241983at2157"/>
<dbReference type="EMBL" id="RDFA01000001">
    <property type="protein sequence ID" value="RXK51568.1"/>
    <property type="molecule type" value="Genomic_DNA"/>
</dbReference>
<keyword evidence="1" id="KW-0963">Cytoplasm</keyword>
<name>A0A498KZW9_9EURY</name>
<evidence type="ECO:0000256" key="2">
    <source>
        <dbReference type="ARBA" id="ARBA00022596"/>
    </source>
</evidence>
<dbReference type="GO" id="GO:0016151">
    <property type="term" value="F:nickel cation binding"/>
    <property type="evidence" value="ECO:0007669"/>
    <property type="project" value="InterPro"/>
</dbReference>
<reference evidence="6 7" key="1">
    <citation type="submission" date="2019-01" db="EMBL/GenBank/DDBJ databases">
        <title>Halorientalis sp. F13-25 a new haloarchaeum isolated from hypersaline water.</title>
        <authorList>
            <person name="Ana D.-V."/>
            <person name="Cristina S.-P."/>
            <person name="Antonio V."/>
        </authorList>
    </citation>
    <scope>NUCLEOTIDE SEQUENCE [LARGE SCALE GENOMIC DNA]</scope>
    <source>
        <strain evidence="6 7">F13-25</strain>
    </source>
</reference>
<dbReference type="GO" id="GO:0005737">
    <property type="term" value="C:cytoplasm"/>
    <property type="evidence" value="ECO:0007669"/>
    <property type="project" value="InterPro"/>
</dbReference>
<evidence type="ECO:0000313" key="7">
    <source>
        <dbReference type="Proteomes" id="UP000289691"/>
    </source>
</evidence>
<evidence type="ECO:0000259" key="5">
    <source>
        <dbReference type="SMART" id="SM00988"/>
    </source>
</evidence>
<feature type="region of interest" description="Disordered" evidence="4">
    <location>
        <begin position="159"/>
        <end position="222"/>
    </location>
</feature>
<dbReference type="AlphaFoldDB" id="A0A498KZW9"/>
<dbReference type="Proteomes" id="UP000289691">
    <property type="component" value="Unassembled WGS sequence"/>
</dbReference>
<evidence type="ECO:0000313" key="6">
    <source>
        <dbReference type="EMBL" id="RXK51568.1"/>
    </source>
</evidence>
<dbReference type="GO" id="GO:0006457">
    <property type="term" value="P:protein folding"/>
    <property type="evidence" value="ECO:0007669"/>
    <property type="project" value="InterPro"/>
</dbReference>
<proteinExistence type="inferred from homology"/>
<feature type="compositionally biased region" description="Basic and acidic residues" evidence="4">
    <location>
        <begin position="164"/>
        <end position="193"/>
    </location>
</feature>